<dbReference type="AlphaFoldDB" id="A0A6L2LZB3"/>
<feature type="compositionally biased region" description="Acidic residues" evidence="1">
    <location>
        <begin position="145"/>
        <end position="158"/>
    </location>
</feature>
<evidence type="ECO:0000313" key="2">
    <source>
        <dbReference type="EMBL" id="GEU65475.1"/>
    </source>
</evidence>
<comment type="caution">
    <text evidence="2">The sequence shown here is derived from an EMBL/GenBank/DDBJ whole genome shotgun (WGS) entry which is preliminary data.</text>
</comment>
<gene>
    <name evidence="2" type="ORF">Tci_037453</name>
</gene>
<accession>A0A6L2LZB3</accession>
<reference evidence="2" key="1">
    <citation type="journal article" date="2019" name="Sci. Rep.">
        <title>Draft genome of Tanacetum cinerariifolium, the natural source of mosquito coil.</title>
        <authorList>
            <person name="Yamashiro T."/>
            <person name="Shiraishi A."/>
            <person name="Satake H."/>
            <person name="Nakayama K."/>
        </authorList>
    </citation>
    <scope>NUCLEOTIDE SEQUENCE</scope>
</reference>
<sequence length="158" mass="17811">MIKLKDLRADTPTRIPYTEEQILVMVIKGKQWGHTFGRARIRRIFLIGYGILVVRIRDRQVFGLGKTPIFDSQPRSTYFQLEIDHMLTKRDQALAAANAQAKVQRRELEELRSVVRSNTRMAELLINLGSRSEVGSGSESGNGGDGDDDADVDEEEGH</sequence>
<proteinExistence type="predicted"/>
<evidence type="ECO:0000256" key="1">
    <source>
        <dbReference type="SAM" id="MobiDB-lite"/>
    </source>
</evidence>
<name>A0A6L2LZB3_TANCI</name>
<dbReference type="EMBL" id="BKCJ010005208">
    <property type="protein sequence ID" value="GEU65475.1"/>
    <property type="molecule type" value="Genomic_DNA"/>
</dbReference>
<feature type="region of interest" description="Disordered" evidence="1">
    <location>
        <begin position="130"/>
        <end position="158"/>
    </location>
</feature>
<organism evidence="2">
    <name type="scientific">Tanacetum cinerariifolium</name>
    <name type="common">Dalmatian daisy</name>
    <name type="synonym">Chrysanthemum cinerariifolium</name>
    <dbReference type="NCBI Taxonomy" id="118510"/>
    <lineage>
        <taxon>Eukaryota</taxon>
        <taxon>Viridiplantae</taxon>
        <taxon>Streptophyta</taxon>
        <taxon>Embryophyta</taxon>
        <taxon>Tracheophyta</taxon>
        <taxon>Spermatophyta</taxon>
        <taxon>Magnoliopsida</taxon>
        <taxon>eudicotyledons</taxon>
        <taxon>Gunneridae</taxon>
        <taxon>Pentapetalae</taxon>
        <taxon>asterids</taxon>
        <taxon>campanulids</taxon>
        <taxon>Asterales</taxon>
        <taxon>Asteraceae</taxon>
        <taxon>Asteroideae</taxon>
        <taxon>Anthemideae</taxon>
        <taxon>Anthemidinae</taxon>
        <taxon>Tanacetum</taxon>
    </lineage>
</organism>
<protein>
    <submittedName>
        <fullName evidence="2">Uncharacterized protein</fullName>
    </submittedName>
</protein>